<dbReference type="EMBL" id="JAPDMZ010000044">
    <property type="protein sequence ID" value="KAK0553906.1"/>
    <property type="molecule type" value="Genomic_DNA"/>
</dbReference>
<proteinExistence type="predicted"/>
<protein>
    <submittedName>
        <fullName evidence="5">tRNA methyltransferase, has a role in tRNA modification</fullName>
        <ecNumber evidence="5">2.1.1.229</ecNumber>
    </submittedName>
</protein>
<organism evidence="5 6">
    <name type="scientific">Tilletia horrida</name>
    <dbReference type="NCBI Taxonomy" id="155126"/>
    <lineage>
        <taxon>Eukaryota</taxon>
        <taxon>Fungi</taxon>
        <taxon>Dikarya</taxon>
        <taxon>Basidiomycota</taxon>
        <taxon>Ustilaginomycotina</taxon>
        <taxon>Exobasidiomycetes</taxon>
        <taxon>Tilletiales</taxon>
        <taxon>Tilletiaceae</taxon>
        <taxon>Tilletia</taxon>
    </lineage>
</organism>
<name>A0AAN6GSG1_9BASI</name>
<dbReference type="GO" id="GO:0008757">
    <property type="term" value="F:S-adenosylmethionine-dependent methyltransferase activity"/>
    <property type="evidence" value="ECO:0007669"/>
    <property type="project" value="InterPro"/>
</dbReference>
<feature type="region of interest" description="Disordered" evidence="3">
    <location>
        <begin position="177"/>
        <end position="249"/>
    </location>
</feature>
<feature type="compositionally biased region" description="Polar residues" evidence="3">
    <location>
        <begin position="238"/>
        <end position="249"/>
    </location>
</feature>
<feature type="domain" description="Methyltransferase type 11" evidence="4">
    <location>
        <begin position="29"/>
        <end position="137"/>
    </location>
</feature>
<evidence type="ECO:0000313" key="5">
    <source>
        <dbReference type="EMBL" id="KAK0553906.1"/>
    </source>
</evidence>
<dbReference type="PANTHER" id="PTHR13069">
    <property type="entry name" value="ALKYLATED DNA REPAIR PROTEIN ALKB HOMOLOG 8"/>
    <property type="match status" value="1"/>
</dbReference>
<dbReference type="Gene3D" id="3.40.50.150">
    <property type="entry name" value="Vaccinia Virus protein VP39"/>
    <property type="match status" value="1"/>
</dbReference>
<dbReference type="Pfam" id="PF08241">
    <property type="entry name" value="Methyltransf_11"/>
    <property type="match status" value="1"/>
</dbReference>
<dbReference type="EC" id="2.1.1.229" evidence="5"/>
<dbReference type="GO" id="GO:0005737">
    <property type="term" value="C:cytoplasm"/>
    <property type="evidence" value="ECO:0007669"/>
    <property type="project" value="TreeGrafter"/>
</dbReference>
<dbReference type="PANTHER" id="PTHR13069:SF21">
    <property type="entry name" value="ALKYLATED DNA REPAIR PROTEIN ALKB HOMOLOG 8"/>
    <property type="match status" value="1"/>
</dbReference>
<dbReference type="Proteomes" id="UP001176517">
    <property type="component" value="Unassembled WGS sequence"/>
</dbReference>
<accession>A0AAN6GSG1</accession>
<evidence type="ECO:0000256" key="3">
    <source>
        <dbReference type="SAM" id="MobiDB-lite"/>
    </source>
</evidence>
<dbReference type="GO" id="GO:0030488">
    <property type="term" value="P:tRNA methylation"/>
    <property type="evidence" value="ECO:0007669"/>
    <property type="project" value="TreeGrafter"/>
</dbReference>
<dbReference type="AlphaFoldDB" id="A0AAN6GSG1"/>
<keyword evidence="1 5" id="KW-0489">Methyltransferase</keyword>
<feature type="compositionally biased region" description="Polar residues" evidence="3">
    <location>
        <begin position="182"/>
        <end position="193"/>
    </location>
</feature>
<keyword evidence="2 5" id="KW-0808">Transferase</keyword>
<feature type="compositionally biased region" description="Low complexity" evidence="3">
    <location>
        <begin position="194"/>
        <end position="212"/>
    </location>
</feature>
<evidence type="ECO:0000256" key="2">
    <source>
        <dbReference type="ARBA" id="ARBA00022679"/>
    </source>
</evidence>
<feature type="region of interest" description="Disordered" evidence="3">
    <location>
        <begin position="138"/>
        <end position="159"/>
    </location>
</feature>
<dbReference type="GO" id="GO:0000049">
    <property type="term" value="F:tRNA binding"/>
    <property type="evidence" value="ECO:0007669"/>
    <property type="project" value="TreeGrafter"/>
</dbReference>
<dbReference type="InterPro" id="IPR051422">
    <property type="entry name" value="AlkB_tRNA_MeTrf/Diox"/>
</dbReference>
<evidence type="ECO:0000256" key="1">
    <source>
        <dbReference type="ARBA" id="ARBA00022603"/>
    </source>
</evidence>
<gene>
    <name evidence="5" type="primary">TRM9</name>
    <name evidence="5" type="ORF">OC846_002303</name>
</gene>
<dbReference type="GO" id="GO:0005634">
    <property type="term" value="C:nucleus"/>
    <property type="evidence" value="ECO:0007669"/>
    <property type="project" value="TreeGrafter"/>
</dbReference>
<reference evidence="5" key="1">
    <citation type="journal article" date="2023" name="PhytoFront">
        <title>Draft Genome Resources of Seven Strains of Tilletia horrida, Causal Agent of Kernel Smut of Rice.</title>
        <authorList>
            <person name="Khanal S."/>
            <person name="Antony Babu S."/>
            <person name="Zhou X.G."/>
        </authorList>
    </citation>
    <scope>NUCLEOTIDE SEQUENCE</scope>
    <source>
        <strain evidence="5">TX6</strain>
    </source>
</reference>
<dbReference type="InterPro" id="IPR013216">
    <property type="entry name" value="Methyltransf_11"/>
</dbReference>
<sequence>MYLLHTHAQPWPLVTSFLATLPPGSIGADLGCGNGKYLHLRSLLATPHSAHTDRAIITFGLDRSSNLIDIAVSNVPQHKSSLLPDSIRNEVCVGDALLSGYRSASMDFAMSIATIHHFATEQRRCEAVQELIRIVRPVPRTKSTSDSQESAPGSSTGSGPGRFMIYVWALEQRGESRRNFEGVSTTSASNTDGQPEAQPEEPSAPAAAAAEQDLLVPWVTSSSSSSSSGPASKDGPSKDSNGTIASTSADQQPAVFQRFYHVFRQGELEDLVQKAASGLREEAQRTGAIQIPEVRLQGSGWERGNWWGVWRVESSSKS</sequence>
<dbReference type="GO" id="GO:0106335">
    <property type="term" value="F:tRNA (5-carboxymethyluridine(34)-5-O)-methyltransferase activity"/>
    <property type="evidence" value="ECO:0007669"/>
    <property type="project" value="UniProtKB-EC"/>
</dbReference>
<dbReference type="InterPro" id="IPR029063">
    <property type="entry name" value="SAM-dependent_MTases_sf"/>
</dbReference>
<dbReference type="SUPFAM" id="SSF53335">
    <property type="entry name" value="S-adenosyl-L-methionine-dependent methyltransferases"/>
    <property type="match status" value="1"/>
</dbReference>
<keyword evidence="6" id="KW-1185">Reference proteome</keyword>
<evidence type="ECO:0000259" key="4">
    <source>
        <dbReference type="Pfam" id="PF08241"/>
    </source>
</evidence>
<dbReference type="CDD" id="cd02440">
    <property type="entry name" value="AdoMet_MTases"/>
    <property type="match status" value="1"/>
</dbReference>
<evidence type="ECO:0000313" key="6">
    <source>
        <dbReference type="Proteomes" id="UP001176517"/>
    </source>
</evidence>
<dbReference type="GO" id="GO:0002098">
    <property type="term" value="P:tRNA wobble uridine modification"/>
    <property type="evidence" value="ECO:0007669"/>
    <property type="project" value="TreeGrafter"/>
</dbReference>
<comment type="caution">
    <text evidence="5">The sequence shown here is derived from an EMBL/GenBank/DDBJ whole genome shotgun (WGS) entry which is preliminary data.</text>
</comment>